<evidence type="ECO:0000313" key="1">
    <source>
        <dbReference type="EMBL" id="SPD20724.1"/>
    </source>
</evidence>
<organism evidence="1">
    <name type="scientific">Fagus sylvatica</name>
    <name type="common">Beechnut</name>
    <dbReference type="NCBI Taxonomy" id="28930"/>
    <lineage>
        <taxon>Eukaryota</taxon>
        <taxon>Viridiplantae</taxon>
        <taxon>Streptophyta</taxon>
        <taxon>Embryophyta</taxon>
        <taxon>Tracheophyta</taxon>
        <taxon>Spermatophyta</taxon>
        <taxon>Magnoliopsida</taxon>
        <taxon>eudicotyledons</taxon>
        <taxon>Gunneridae</taxon>
        <taxon>Pentapetalae</taxon>
        <taxon>rosids</taxon>
        <taxon>fabids</taxon>
        <taxon>Fagales</taxon>
        <taxon>Fagaceae</taxon>
        <taxon>Fagus</taxon>
    </lineage>
</organism>
<accession>A0A2N9I9B4</accession>
<dbReference type="EMBL" id="OIVN01005071">
    <property type="protein sequence ID" value="SPD20724.1"/>
    <property type="molecule type" value="Genomic_DNA"/>
</dbReference>
<sequence length="153" mass="17636">MDDPFHKQEYVMFSRLSYHNSVRLVGKHKPISTTCVDQSNYSRVPKRVSVIVEGWQVLLTVEGHWQRGLYPQYPEYPQIVIPGSEISEWFSHQSMGPEKETKSSEAGMSMMELDLVEKEALMMHHTQKGLKGLQNLVTLILRSQVSTRTVMRS</sequence>
<protein>
    <submittedName>
        <fullName evidence="1">Uncharacterized protein</fullName>
    </submittedName>
</protein>
<dbReference type="AlphaFoldDB" id="A0A2N9I9B4"/>
<reference evidence="1" key="1">
    <citation type="submission" date="2018-02" db="EMBL/GenBank/DDBJ databases">
        <authorList>
            <person name="Cohen D.B."/>
            <person name="Kent A.D."/>
        </authorList>
    </citation>
    <scope>NUCLEOTIDE SEQUENCE</scope>
</reference>
<gene>
    <name evidence="1" type="ORF">FSB_LOCUS48606</name>
</gene>
<name>A0A2N9I9B4_FAGSY</name>
<proteinExistence type="predicted"/>